<dbReference type="InterPro" id="IPR000489">
    <property type="entry name" value="Pterin-binding_dom"/>
</dbReference>
<dbReference type="InterPro" id="IPR000550">
    <property type="entry name" value="Hppk"/>
</dbReference>
<dbReference type="EMBL" id="JASNQZ010000015">
    <property type="protein sequence ID" value="KAL0946205.1"/>
    <property type="molecule type" value="Genomic_DNA"/>
</dbReference>
<evidence type="ECO:0000256" key="8">
    <source>
        <dbReference type="ARBA" id="ARBA00022679"/>
    </source>
</evidence>
<evidence type="ECO:0000259" key="16">
    <source>
        <dbReference type="PROSITE" id="PS50972"/>
    </source>
</evidence>
<evidence type="ECO:0000256" key="7">
    <source>
        <dbReference type="ARBA" id="ARBA00009951"/>
    </source>
</evidence>
<evidence type="ECO:0000256" key="10">
    <source>
        <dbReference type="ARBA" id="ARBA00022741"/>
    </source>
</evidence>
<evidence type="ECO:0000256" key="3">
    <source>
        <dbReference type="ARBA" id="ARBA00001946"/>
    </source>
</evidence>
<dbReference type="InterPro" id="IPR043133">
    <property type="entry name" value="GTP-CH-I_C/QueF"/>
</dbReference>
<keyword evidence="8" id="KW-0808">Transferase</keyword>
<dbReference type="Gene3D" id="3.30.70.560">
    <property type="entry name" value="7,8-Dihydro-6-hydroxymethylpterin-pyrophosphokinase HPPK"/>
    <property type="match status" value="1"/>
</dbReference>
<keyword evidence="14" id="KW-0289">Folate biosynthesis</keyword>
<comment type="pathway">
    <text evidence="5">Cofactor biosynthesis; tetrahydrofolate biosynthesis; 2-amino-4-hydroxy-6-hydroxymethyl-7,8-dihydropteridine diphosphate from 7,8-dihydroneopterin triphosphate: step 4/4.</text>
</comment>
<dbReference type="Gene3D" id="3.30.1130.10">
    <property type="match status" value="2"/>
</dbReference>
<evidence type="ECO:0000256" key="13">
    <source>
        <dbReference type="ARBA" id="ARBA00022842"/>
    </source>
</evidence>
<dbReference type="Proteomes" id="UP001556367">
    <property type="component" value="Unassembled WGS sequence"/>
</dbReference>
<evidence type="ECO:0000256" key="4">
    <source>
        <dbReference type="ARBA" id="ARBA00004763"/>
    </source>
</evidence>
<dbReference type="PROSITE" id="PS00793">
    <property type="entry name" value="DHPS_2"/>
    <property type="match status" value="1"/>
</dbReference>
<dbReference type="SUPFAM" id="SSF55083">
    <property type="entry name" value="6-hydroxymethyl-7,8-dihydropterin pyrophosphokinase, HPPK"/>
    <property type="match status" value="1"/>
</dbReference>
<dbReference type="SUPFAM" id="SSF51717">
    <property type="entry name" value="Dihydropteroate synthetase-like"/>
    <property type="match status" value="1"/>
</dbReference>
<dbReference type="Gene3D" id="3.20.20.20">
    <property type="entry name" value="Dihydropteroate synthase-like"/>
    <property type="match status" value="1"/>
</dbReference>
<proteinExistence type="inferred from homology"/>
<gene>
    <name evidence="17" type="ORF">HGRIS_012464</name>
</gene>
<reference evidence="18" key="1">
    <citation type="submission" date="2024-06" db="EMBL/GenBank/DDBJ databases">
        <title>Multi-omics analyses provide insights into the biosynthesis of the anticancer antibiotic pleurotin in Hohenbuehelia grisea.</title>
        <authorList>
            <person name="Weaver J.A."/>
            <person name="Alberti F."/>
        </authorList>
    </citation>
    <scope>NUCLEOTIDE SEQUENCE [LARGE SCALE GENOMIC DNA]</scope>
    <source>
        <strain evidence="18">T-177</strain>
    </source>
</reference>
<keyword evidence="13" id="KW-0460">Magnesium</keyword>
<comment type="similarity">
    <text evidence="7">In the C-terminal section; belongs to the DHPS family.</text>
</comment>
<keyword evidence="11" id="KW-0418">Kinase</keyword>
<evidence type="ECO:0000256" key="5">
    <source>
        <dbReference type="ARBA" id="ARBA00005051"/>
    </source>
</evidence>
<dbReference type="InterPro" id="IPR006390">
    <property type="entry name" value="DHP_synth_dom"/>
</dbReference>
<evidence type="ECO:0000256" key="2">
    <source>
        <dbReference type="ARBA" id="ARBA00000198"/>
    </source>
</evidence>
<dbReference type="InterPro" id="IPR045031">
    <property type="entry name" value="DHP_synth-like"/>
</dbReference>
<sequence length="754" mass="82727">MNESRDTIRVNELRLVVPIGKDQEHATLQPILATVSLTHDIGPAAHTDDLSLTVDYGRLKSALVSAFAGFSQFFESLDALLSFAFLMSRREVERQLGYAPHAIYVRIVQEMPPPVCKTVSAELHWLKTKPEPLQRVTYTLQDLECQVLVGVNAIERKFKQLVRFSVRIERASSPLEISHWLDIPLLINALVKALGNTSYLTLEALSSYAAVETLRSLIPASNLDVATPPRVHVIASKPVALSSASSADVEISRTFADYPHIFSLDASGSKWMHADRGNGYQNREKDVHTAALALGSNLGDSFHNIELALRLLEAPMTILDRDALQIPDACVDVIDTSFMYKTKPMYVEEQPAFINCACIVETNLQPMPLLRLLKAIENLVGRVPSIRNGPRAVDLDIILYDNMVIDTRSQHQRADLNNLEGHLVVPHPRLQEREFVLRPLFDMIPDYVHPKLGKTICSLLEALPETDPTMQSVVPFPLVSEEAVVDQKASAARALPTLTHWAYFQNASSTSHQTRLARKTHIMATLNVTPDSFSDGSAHTQLDAALKYVRNAIASGASIVDIGGYSTRPHAAFVSVEEEIQRVVPVIKAIRQQDNPAVRNVLISVDTFRPEVAQAAIYAGANCINDVHAFTGPNSYPSCDDAHARSCMAAMKKLARQTSVPVILMHSRGDAGQNKDYGNYAYAQGSATGGPGVEGVRVELGRKVDEIVKGKGGVRRWLVVVDPGVGFSKTLEVNLEVLRDASLLTVDVCIGTGV</sequence>
<dbReference type="SUPFAM" id="SSF55620">
    <property type="entry name" value="Tetrahydrobiopterin biosynthesis enzymes-like"/>
    <property type="match status" value="2"/>
</dbReference>
<dbReference type="Pfam" id="PF01288">
    <property type="entry name" value="HPPK"/>
    <property type="match status" value="1"/>
</dbReference>
<evidence type="ECO:0000256" key="15">
    <source>
        <dbReference type="ARBA" id="ARBA00023268"/>
    </source>
</evidence>
<feature type="domain" description="Pterin-binding" evidence="16">
    <location>
        <begin position="520"/>
        <end position="754"/>
    </location>
</feature>
<dbReference type="InterPro" id="IPR035907">
    <property type="entry name" value="Hppk_sf"/>
</dbReference>
<dbReference type="PROSITE" id="PS00794">
    <property type="entry name" value="HPPK"/>
    <property type="match status" value="1"/>
</dbReference>
<evidence type="ECO:0000313" key="18">
    <source>
        <dbReference type="Proteomes" id="UP001556367"/>
    </source>
</evidence>
<evidence type="ECO:0000256" key="6">
    <source>
        <dbReference type="ARBA" id="ARBA00009640"/>
    </source>
</evidence>
<evidence type="ECO:0000256" key="11">
    <source>
        <dbReference type="ARBA" id="ARBA00022777"/>
    </source>
</evidence>
<dbReference type="Pfam" id="PF00809">
    <property type="entry name" value="Pterin_bind"/>
    <property type="match status" value="1"/>
</dbReference>
<keyword evidence="10" id="KW-0547">Nucleotide-binding</keyword>
<comment type="catalytic activity">
    <reaction evidence="2">
        <text>6-hydroxymethyl-7,8-dihydropterin + ATP = (7,8-dihydropterin-6-yl)methyl diphosphate + AMP + H(+)</text>
        <dbReference type="Rhea" id="RHEA:11412"/>
        <dbReference type="ChEBI" id="CHEBI:15378"/>
        <dbReference type="ChEBI" id="CHEBI:30616"/>
        <dbReference type="ChEBI" id="CHEBI:44841"/>
        <dbReference type="ChEBI" id="CHEBI:72950"/>
        <dbReference type="ChEBI" id="CHEBI:456215"/>
        <dbReference type="EC" id="2.7.6.3"/>
    </reaction>
</comment>
<comment type="caution">
    <text evidence="17">The sequence shown here is derived from an EMBL/GenBank/DDBJ whole genome shotgun (WGS) entry which is preliminary data.</text>
</comment>
<evidence type="ECO:0000256" key="9">
    <source>
        <dbReference type="ARBA" id="ARBA00022723"/>
    </source>
</evidence>
<comment type="catalytic activity">
    <reaction evidence="1">
        <text>(7,8-dihydropterin-6-yl)methyl diphosphate + 4-aminobenzoate = 7,8-dihydropteroate + diphosphate</text>
        <dbReference type="Rhea" id="RHEA:19949"/>
        <dbReference type="ChEBI" id="CHEBI:17836"/>
        <dbReference type="ChEBI" id="CHEBI:17839"/>
        <dbReference type="ChEBI" id="CHEBI:33019"/>
        <dbReference type="ChEBI" id="CHEBI:72950"/>
        <dbReference type="EC" id="2.5.1.15"/>
    </reaction>
</comment>
<dbReference type="NCBIfam" id="TIGR01496">
    <property type="entry name" value="DHPS"/>
    <property type="match status" value="1"/>
</dbReference>
<dbReference type="NCBIfam" id="TIGR01498">
    <property type="entry name" value="folK"/>
    <property type="match status" value="1"/>
</dbReference>
<dbReference type="SMART" id="SM00905">
    <property type="entry name" value="FolB"/>
    <property type="match status" value="2"/>
</dbReference>
<dbReference type="InterPro" id="IPR011005">
    <property type="entry name" value="Dihydropteroate_synth-like_sf"/>
</dbReference>
<dbReference type="PANTHER" id="PTHR20941">
    <property type="entry name" value="FOLATE SYNTHESIS PROTEINS"/>
    <property type="match status" value="1"/>
</dbReference>
<comment type="similarity">
    <text evidence="6">In the N-terminal section; belongs to the DHNA family.</text>
</comment>
<dbReference type="PROSITE" id="PS50972">
    <property type="entry name" value="PTERIN_BINDING"/>
    <property type="match status" value="1"/>
</dbReference>
<keyword evidence="15" id="KW-0511">Multifunctional enzyme</keyword>
<accession>A0ABR3ISB7</accession>
<dbReference type="InterPro" id="IPR006157">
    <property type="entry name" value="FolB_dom"/>
</dbReference>
<evidence type="ECO:0000256" key="1">
    <source>
        <dbReference type="ARBA" id="ARBA00000012"/>
    </source>
</evidence>
<dbReference type="CDD" id="cd00483">
    <property type="entry name" value="HPPK"/>
    <property type="match status" value="1"/>
</dbReference>
<organism evidence="17 18">
    <name type="scientific">Hohenbuehelia grisea</name>
    <dbReference type="NCBI Taxonomy" id="104357"/>
    <lineage>
        <taxon>Eukaryota</taxon>
        <taxon>Fungi</taxon>
        <taxon>Dikarya</taxon>
        <taxon>Basidiomycota</taxon>
        <taxon>Agaricomycotina</taxon>
        <taxon>Agaricomycetes</taxon>
        <taxon>Agaricomycetidae</taxon>
        <taxon>Agaricales</taxon>
        <taxon>Pleurotineae</taxon>
        <taxon>Pleurotaceae</taxon>
        <taxon>Hohenbuehelia</taxon>
    </lineage>
</organism>
<evidence type="ECO:0000313" key="17">
    <source>
        <dbReference type="EMBL" id="KAL0946205.1"/>
    </source>
</evidence>
<evidence type="ECO:0000256" key="14">
    <source>
        <dbReference type="ARBA" id="ARBA00022909"/>
    </source>
</evidence>
<keyword evidence="18" id="KW-1185">Reference proteome</keyword>
<evidence type="ECO:0000256" key="12">
    <source>
        <dbReference type="ARBA" id="ARBA00022840"/>
    </source>
</evidence>
<comment type="cofactor">
    <cofactor evidence="3">
        <name>Mg(2+)</name>
        <dbReference type="ChEBI" id="CHEBI:18420"/>
    </cofactor>
</comment>
<protein>
    <recommendedName>
        <fullName evidence="16">Pterin-binding domain-containing protein</fullName>
    </recommendedName>
</protein>
<name>A0ABR3ISB7_9AGAR</name>
<keyword evidence="9" id="KW-0479">Metal-binding</keyword>
<keyword evidence="12" id="KW-0067">ATP-binding</keyword>
<comment type="pathway">
    <text evidence="4">Cofactor biosynthesis; tetrahydrofolate biosynthesis; 7,8-dihydrofolate from 2-amino-4-hydroxy-6-hydroxymethyl-7,8-dihydropteridine diphosphate and 4-aminobenzoate: step 1/2.</text>
</comment>
<dbReference type="PANTHER" id="PTHR20941:SF1">
    <property type="entry name" value="FOLIC ACID SYNTHESIS PROTEIN FOL1"/>
    <property type="match status" value="1"/>
</dbReference>